<sequence>MALLTALALGAPALAATPSSRAQSPVVQAPVTPSRNYGLSEAQRRAVWTHAMRGQLAIAEQTQDTGLTRLLAAETKGQARTARSASLSCAVMDRIDAQAARQQPLIDALHERIRRTYGLLPAALSAILDEGEQKGWPLPL</sequence>
<dbReference type="EMBL" id="AE000513">
    <property type="protein sequence ID" value="AAF11237.1"/>
    <property type="molecule type" value="Genomic_DNA"/>
</dbReference>
<proteinExistence type="predicted"/>
<gene>
    <name evidence="2" type="ordered locus">DR_1677</name>
</gene>
<dbReference type="PIR" id="H75368">
    <property type="entry name" value="H75368"/>
</dbReference>
<dbReference type="OrthoDB" id="9928491at2"/>
<keyword evidence="1" id="KW-0732">Signal</keyword>
<organism evidence="2 3">
    <name type="scientific">Deinococcus radiodurans (strain ATCC 13939 / DSM 20539 / JCM 16871 / CCUG 27074 / LMG 4051 / NBRC 15346 / NCIMB 9279 / VKM B-1422 / R1)</name>
    <dbReference type="NCBI Taxonomy" id="243230"/>
    <lineage>
        <taxon>Bacteria</taxon>
        <taxon>Thermotogati</taxon>
        <taxon>Deinococcota</taxon>
        <taxon>Deinococci</taxon>
        <taxon>Deinococcales</taxon>
        <taxon>Deinococcaceae</taxon>
        <taxon>Deinococcus</taxon>
    </lineage>
</organism>
<protein>
    <recommendedName>
        <fullName evidence="4">LTXXQ motif family protein</fullName>
    </recommendedName>
</protein>
<dbReference type="HOGENOM" id="CLU_1831883_0_0_0"/>
<evidence type="ECO:0000313" key="3">
    <source>
        <dbReference type="Proteomes" id="UP000002524"/>
    </source>
</evidence>
<evidence type="ECO:0000256" key="1">
    <source>
        <dbReference type="SAM" id="SignalP"/>
    </source>
</evidence>
<reference evidence="2 3" key="1">
    <citation type="journal article" date="1999" name="Science">
        <title>Genome sequence of the radioresistant bacterium Deinococcus radiodurans R1.</title>
        <authorList>
            <person name="White O."/>
            <person name="Eisen J.A."/>
            <person name="Heidelberg J.F."/>
            <person name="Hickey E.K."/>
            <person name="Peterson J.D."/>
            <person name="Dodson R.J."/>
            <person name="Haft D.H."/>
            <person name="Gwinn M.L."/>
            <person name="Nelson W.C."/>
            <person name="Richardson D.L."/>
            <person name="Moffat K.S."/>
            <person name="Qin H."/>
            <person name="Jiang L."/>
            <person name="Pamphile W."/>
            <person name="Crosby M."/>
            <person name="Shen M."/>
            <person name="Vamathevan J.J."/>
            <person name="Lam P."/>
            <person name="McDonald L."/>
            <person name="Utterback T."/>
            <person name="Zalewski C."/>
            <person name="Makarova K.S."/>
            <person name="Aravind L."/>
            <person name="Daly M.J."/>
            <person name="Minton K.W."/>
            <person name="Fleischmann R.D."/>
            <person name="Ketchum K.A."/>
            <person name="Nelson K.E."/>
            <person name="Salzberg S."/>
            <person name="Smith H.O."/>
            <person name="Venter J.C."/>
            <person name="Fraser C.M."/>
        </authorList>
    </citation>
    <scope>NUCLEOTIDE SEQUENCE [LARGE SCALE GENOMIC DNA]</scope>
    <source>
        <strain evidence="3">ATCC 13939 / DSM 20539 / JCM 16871 / LMG 4051 / NBRC 15346 / NCIMB 9279 / R1 / VKM B-1422</strain>
    </source>
</reference>
<dbReference type="AlphaFoldDB" id="Q9RTS9"/>
<keyword evidence="3" id="KW-1185">Reference proteome</keyword>
<accession>Q9RTS9</accession>
<dbReference type="Proteomes" id="UP000002524">
    <property type="component" value="Chromosome 1"/>
</dbReference>
<feature type="chain" id="PRO_5009974239" description="LTXXQ motif family protein" evidence="1">
    <location>
        <begin position="23"/>
        <end position="140"/>
    </location>
</feature>
<dbReference type="InParanoid" id="Q9RTS9"/>
<dbReference type="STRING" id="243230.DR_1677"/>
<dbReference type="KEGG" id="dra:DR_1677"/>
<dbReference type="PATRIC" id="fig|243230.17.peg.1886"/>
<evidence type="ECO:0008006" key="4">
    <source>
        <dbReference type="Google" id="ProtNLM"/>
    </source>
</evidence>
<evidence type="ECO:0000313" key="2">
    <source>
        <dbReference type="EMBL" id="AAF11237.1"/>
    </source>
</evidence>
<name>Q9RTS9_DEIRA</name>
<feature type="signal peptide" evidence="1">
    <location>
        <begin position="1"/>
        <end position="22"/>
    </location>
</feature>
<dbReference type="PaxDb" id="243230-DR_1677"/>
<dbReference type="EnsemblBacteria" id="AAF11237">
    <property type="protein sequence ID" value="AAF11237"/>
    <property type="gene ID" value="DR_1677"/>
</dbReference>